<feature type="domain" description="Helicase ATP-binding" evidence="6">
    <location>
        <begin position="538"/>
        <end position="685"/>
    </location>
</feature>
<dbReference type="PANTHER" id="PTHR45626">
    <property type="entry name" value="TRANSCRIPTION TERMINATION FACTOR 2-RELATED"/>
    <property type="match status" value="1"/>
</dbReference>
<keyword evidence="4" id="KW-0862">Zinc</keyword>
<feature type="domain" description="SWIM-type" evidence="5">
    <location>
        <begin position="42"/>
        <end position="75"/>
    </location>
</feature>
<dbReference type="InterPro" id="IPR027417">
    <property type="entry name" value="P-loop_NTPase"/>
</dbReference>
<name>A0AA35XDS9_GEOBA</name>
<evidence type="ECO:0000259" key="6">
    <source>
        <dbReference type="PROSITE" id="PS51192"/>
    </source>
</evidence>
<protein>
    <submittedName>
        <fullName evidence="8">Uncharacterized ATP-dependent helicase YwqA</fullName>
    </submittedName>
</protein>
<evidence type="ECO:0000259" key="5">
    <source>
        <dbReference type="PROSITE" id="PS50966"/>
    </source>
</evidence>
<dbReference type="GO" id="GO:0008270">
    <property type="term" value="F:zinc ion binding"/>
    <property type="evidence" value="ECO:0007669"/>
    <property type="project" value="UniProtKB-KW"/>
</dbReference>
<evidence type="ECO:0000313" key="8">
    <source>
        <dbReference type="EMBL" id="CAI8047770.1"/>
    </source>
</evidence>
<dbReference type="GO" id="GO:0005524">
    <property type="term" value="F:ATP binding"/>
    <property type="evidence" value="ECO:0007669"/>
    <property type="project" value="UniProtKB-KW"/>
</dbReference>
<dbReference type="Gene3D" id="3.40.50.300">
    <property type="entry name" value="P-loop containing nucleotide triphosphate hydrolases"/>
    <property type="match status" value="1"/>
</dbReference>
<evidence type="ECO:0000256" key="2">
    <source>
        <dbReference type="ARBA" id="ARBA00022801"/>
    </source>
</evidence>
<evidence type="ECO:0000259" key="7">
    <source>
        <dbReference type="PROSITE" id="PS51194"/>
    </source>
</evidence>
<dbReference type="PROSITE" id="PS51194">
    <property type="entry name" value="HELICASE_CTER"/>
    <property type="match status" value="1"/>
</dbReference>
<reference evidence="8" key="1">
    <citation type="submission" date="2023-03" db="EMBL/GenBank/DDBJ databases">
        <authorList>
            <person name="Steffen K."/>
            <person name="Cardenas P."/>
        </authorList>
    </citation>
    <scope>NUCLEOTIDE SEQUENCE</scope>
</reference>
<dbReference type="InterPro" id="IPR050628">
    <property type="entry name" value="SNF2_RAD54_helicase_TF"/>
</dbReference>
<organism evidence="8 9">
    <name type="scientific">Geodia barretti</name>
    <name type="common">Barrett's horny sponge</name>
    <dbReference type="NCBI Taxonomy" id="519541"/>
    <lineage>
        <taxon>Eukaryota</taxon>
        <taxon>Metazoa</taxon>
        <taxon>Porifera</taxon>
        <taxon>Demospongiae</taxon>
        <taxon>Heteroscleromorpha</taxon>
        <taxon>Tetractinellida</taxon>
        <taxon>Astrophorina</taxon>
        <taxon>Geodiidae</taxon>
        <taxon>Geodia</taxon>
    </lineage>
</organism>
<dbReference type="Pfam" id="PF00271">
    <property type="entry name" value="Helicase_C"/>
    <property type="match status" value="1"/>
</dbReference>
<dbReference type="GO" id="GO:0005634">
    <property type="term" value="C:nucleus"/>
    <property type="evidence" value="ECO:0007669"/>
    <property type="project" value="TreeGrafter"/>
</dbReference>
<keyword evidence="3" id="KW-0067">ATP-binding</keyword>
<keyword evidence="9" id="KW-1185">Reference proteome</keyword>
<dbReference type="InterPro" id="IPR000330">
    <property type="entry name" value="SNF2_N"/>
</dbReference>
<dbReference type="InterPro" id="IPR049730">
    <property type="entry name" value="SNF2/RAD54-like_C"/>
</dbReference>
<keyword evidence="2" id="KW-0378">Hydrolase</keyword>
<dbReference type="AlphaFoldDB" id="A0AA35XDS9"/>
<dbReference type="InterPro" id="IPR014001">
    <property type="entry name" value="Helicase_ATP-bd"/>
</dbReference>
<keyword evidence="1" id="KW-0547">Nucleotide-binding</keyword>
<evidence type="ECO:0000313" key="9">
    <source>
        <dbReference type="Proteomes" id="UP001174909"/>
    </source>
</evidence>
<dbReference type="GO" id="GO:0016787">
    <property type="term" value="F:hydrolase activity"/>
    <property type="evidence" value="ECO:0007669"/>
    <property type="project" value="UniProtKB-KW"/>
</dbReference>
<dbReference type="PROSITE" id="PS51192">
    <property type="entry name" value="HELICASE_ATP_BIND_1"/>
    <property type="match status" value="1"/>
</dbReference>
<dbReference type="PROSITE" id="PS50966">
    <property type="entry name" value="ZF_SWIM"/>
    <property type="match status" value="1"/>
</dbReference>
<feature type="domain" description="Helicase C-terminal" evidence="7">
    <location>
        <begin position="803"/>
        <end position="954"/>
    </location>
</feature>
<dbReference type="CDD" id="cd18793">
    <property type="entry name" value="SF2_C_SNF"/>
    <property type="match status" value="1"/>
</dbReference>
<keyword evidence="8" id="KW-0347">Helicase</keyword>
<dbReference type="SMART" id="SM00490">
    <property type="entry name" value="HELICc"/>
    <property type="match status" value="1"/>
</dbReference>
<evidence type="ECO:0000256" key="3">
    <source>
        <dbReference type="ARBA" id="ARBA00022840"/>
    </source>
</evidence>
<dbReference type="InterPro" id="IPR001650">
    <property type="entry name" value="Helicase_C-like"/>
</dbReference>
<dbReference type="GO" id="GO:0006281">
    <property type="term" value="P:DNA repair"/>
    <property type="evidence" value="ECO:0007669"/>
    <property type="project" value="TreeGrafter"/>
</dbReference>
<comment type="caution">
    <text evidence="8">The sequence shown here is derived from an EMBL/GenBank/DDBJ whole genome shotgun (WGS) entry which is preliminary data.</text>
</comment>
<dbReference type="Proteomes" id="UP001174909">
    <property type="component" value="Unassembled WGS sequence"/>
</dbReference>
<evidence type="ECO:0000256" key="4">
    <source>
        <dbReference type="PROSITE-ProRule" id="PRU00325"/>
    </source>
</evidence>
<dbReference type="Gene3D" id="3.40.50.10810">
    <property type="entry name" value="Tandem AAA-ATPase domain"/>
    <property type="match status" value="1"/>
</dbReference>
<dbReference type="SMART" id="SM00487">
    <property type="entry name" value="DEXDc"/>
    <property type="match status" value="1"/>
</dbReference>
<evidence type="ECO:0000256" key="1">
    <source>
        <dbReference type="ARBA" id="ARBA00022741"/>
    </source>
</evidence>
<dbReference type="GO" id="GO:0004386">
    <property type="term" value="F:helicase activity"/>
    <property type="evidence" value="ECO:0007669"/>
    <property type="project" value="UniProtKB-KW"/>
</dbReference>
<gene>
    <name evidence="8" type="ORF">GBAR_LOCUS26433</name>
</gene>
<keyword evidence="4" id="KW-0863">Zinc-finger</keyword>
<dbReference type="Pfam" id="PF00176">
    <property type="entry name" value="SNF2-rel_dom"/>
    <property type="match status" value="1"/>
</dbReference>
<keyword evidence="4" id="KW-0479">Metal-binding</keyword>
<accession>A0AA35XDS9</accession>
<dbReference type="InterPro" id="IPR038718">
    <property type="entry name" value="SNF2-like_sf"/>
</dbReference>
<proteinExistence type="predicted"/>
<dbReference type="SUPFAM" id="SSF52540">
    <property type="entry name" value="P-loop containing nucleoside triphosphate hydrolases"/>
    <property type="match status" value="2"/>
</dbReference>
<dbReference type="EMBL" id="CASHTH010003677">
    <property type="protein sequence ID" value="CAI8047770.1"/>
    <property type="molecule type" value="Genomic_DNA"/>
</dbReference>
<sequence length="967" mass="106706">MFASHVWSRGVEFTRANAVLSERADGEEVVLKVVTRDKVVQPTVTLWPDDEDWLCDCGHHETVCAHVAAAVIAYRRARQEDKPLPAAQQASGRLRYAFTRSQGALSFERHVVHDGREQILESPLSLSLTRPGGLRFQGRISIAVAATPADLAVESALGIHRRGRLPREVMGKLLEALASCPDVRLGGNPVKILAKPIGLQACLEDQGDGFRLFVERDPAITEEFGNGVVLCGDTLRPVANPGLTARERADLPEGRHFSCDQLTELFSDILPSLEKRLPVQVRTRRLPQVVEEPPRIMLDVHREGDALTVLPTLVYGQPPLARVDGERLVHLQGPLPKRNERAEERLVRQLRQTMQLAPGHKAQYTGSDAVRVATRLKGWRGEIRGSGHTAFELAPPLVPQGRLDFQNFEMWFESAPPASGDPAKRVDAGAVLRAWQSGESLVPLSGGGWAPLPREWLDQFGHRVADLLAARNASGVLPQFALPDLARLCESLEQPPPPEFDALRTLVDDFAGIPAAPMPNDMQATLRSYQHSGVNWLVFIRQAGLGGMLADDMGLGKTLQALCAVRGRTLVVAPTSVLSHWGDEIRRFRPGLRQSLYHGPQRRLDAEADVTLTTYAILRLDSDRLAQQSWDTVVLDEAQNIKNPDSQVAQAAFELRAAFRLTLSGTPVENRLDELWSQFHFLNRGLLGGRQDFQDRYAQPIASGQPQAAERLRERIRPFILRRSKGEVAPELPPRTERVLHCELSDAERIVYDTVRAATLNDVVARLEAGGNVMAAFEALLRLRQASCHSGLVPGQSADTSAKVELLLEVLGEAVADHHKALVFSQWTTLLNRVEPHLRAADIDFTRLDGQTRRRDEVVRRFQDADGPPVMLISLRAGGTGLNLTAADHVFLLDPWWNPAVEDQAADRAHRIGQTRPVLVHRLVARDTVEERILALQQHKRALADVALADAAGAAGITRDDLLALLA</sequence>
<dbReference type="InterPro" id="IPR007527">
    <property type="entry name" value="Znf_SWIM"/>
</dbReference>
<dbReference type="GO" id="GO:0008094">
    <property type="term" value="F:ATP-dependent activity, acting on DNA"/>
    <property type="evidence" value="ECO:0007669"/>
    <property type="project" value="TreeGrafter"/>
</dbReference>